<evidence type="ECO:0000313" key="1">
    <source>
        <dbReference type="EMBL" id="BDI31502.1"/>
    </source>
</evidence>
<gene>
    <name evidence="1" type="ORF">CCAX7_35530</name>
</gene>
<keyword evidence="2" id="KW-1185">Reference proteome</keyword>
<accession>A0A402D6C2</accession>
<dbReference type="Proteomes" id="UP000287394">
    <property type="component" value="Chromosome"/>
</dbReference>
<protein>
    <submittedName>
        <fullName evidence="1">Uncharacterized protein</fullName>
    </submittedName>
</protein>
<dbReference type="EMBL" id="AP025739">
    <property type="protein sequence ID" value="BDI31502.1"/>
    <property type="molecule type" value="Genomic_DNA"/>
</dbReference>
<dbReference type="RefSeq" id="WP_125206385.1">
    <property type="nucleotide sequence ID" value="NZ_AP025739.1"/>
</dbReference>
<name>A0A402D6C2_9BACT</name>
<dbReference type="KEGG" id="ccot:CCAX7_35530"/>
<sequence length="289" mass="32785">MSDRATGMMPLPYTIHFGADADPEWDREIFTFIRENIFINEKLQPPLHIQVIRNLKDTINQILFSAMSYDRVVTFALGGVFPLDYMVKVLSESGQTVRDEKFHLFAGLNWRGLPFDPKARFIDWIDTLPDEESIILFDTGNVGNAGGQLWNLLIRHYKEDYLGTAQVNLIINIYVIVTNPDAIDRPQTQVISKGGKKLCLSLHFLNVQGNPFEDAVHFIGYERLQSSGVMVRKKFLGAINIDFGTHQNIIVGEASDGFMMLFSDSRLRLLEAINNPSISENIFNKEGDL</sequence>
<dbReference type="AlphaFoldDB" id="A0A402D6C2"/>
<organism evidence="1 2">
    <name type="scientific">Capsulimonas corticalis</name>
    <dbReference type="NCBI Taxonomy" id="2219043"/>
    <lineage>
        <taxon>Bacteria</taxon>
        <taxon>Bacillati</taxon>
        <taxon>Armatimonadota</taxon>
        <taxon>Armatimonadia</taxon>
        <taxon>Capsulimonadales</taxon>
        <taxon>Capsulimonadaceae</taxon>
        <taxon>Capsulimonas</taxon>
    </lineage>
</organism>
<dbReference type="OrthoDB" id="9769319at2"/>
<proteinExistence type="predicted"/>
<evidence type="ECO:0000313" key="2">
    <source>
        <dbReference type="Proteomes" id="UP000287394"/>
    </source>
</evidence>
<reference evidence="1 2" key="1">
    <citation type="journal article" date="2019" name="Int. J. Syst. Evol. Microbiol.">
        <title>Capsulimonas corticalis gen. nov., sp. nov., an aerobic capsulated bacterium, of a novel bacterial order, Capsulimonadales ord. nov., of the class Armatimonadia of the phylum Armatimonadetes.</title>
        <authorList>
            <person name="Li J."/>
            <person name="Kudo C."/>
            <person name="Tonouchi A."/>
        </authorList>
    </citation>
    <scope>NUCLEOTIDE SEQUENCE [LARGE SCALE GENOMIC DNA]</scope>
    <source>
        <strain evidence="1 2">AX-7</strain>
    </source>
</reference>